<dbReference type="EMBL" id="AXCR01000010">
    <property type="protein sequence ID" value="KJR82989.1"/>
    <property type="molecule type" value="Genomic_DNA"/>
</dbReference>
<dbReference type="SUPFAM" id="SSF52166">
    <property type="entry name" value="Ribosomal protein L4"/>
    <property type="match status" value="1"/>
</dbReference>
<dbReference type="VEuPathDB" id="FungiDB:SPSK_04329"/>
<dbReference type="AlphaFoldDB" id="A0A0F2M1N0"/>
<evidence type="ECO:0000313" key="6">
    <source>
        <dbReference type="EMBL" id="KJR82989.1"/>
    </source>
</evidence>
<organism evidence="6 7">
    <name type="scientific">Sporothrix schenckii 1099-18</name>
    <dbReference type="NCBI Taxonomy" id="1397361"/>
    <lineage>
        <taxon>Eukaryota</taxon>
        <taxon>Fungi</taxon>
        <taxon>Dikarya</taxon>
        <taxon>Ascomycota</taxon>
        <taxon>Pezizomycotina</taxon>
        <taxon>Sordariomycetes</taxon>
        <taxon>Sordariomycetidae</taxon>
        <taxon>Ophiostomatales</taxon>
        <taxon>Ophiostomataceae</taxon>
        <taxon>Sporothrix</taxon>
    </lineage>
</organism>
<sequence>MAARRGAQSLSEAFYGLTLSSQTGRKALVPRSSTASSSPQQPRAFSTLPSQNKPLATTPRSASPAASSSASSSSSHSKRMPSSFASTVPPPATAPTTVQSITERTVPVTVFAFPSLEPRALELWPAQHLQLPLRRDLLHLAVVYEGDNTRQGTASSKTRWDVHGSHRKMRRQKGSGMARVGTRQSPLIRGGGKTFGPHPRDFGTDLNRKMYDRAWRTALSYRYRRGELIVCEDGLELPLPDAFLRLAQAGTLDRSLEDGFVKRYVRSLLNGDMDAASTRSTTPLVGGTSDVVPGIAAAAGTGIGSIGQAWGRLAGRTTFITTDRRPNLFTSLETAGEDGRALAVADVDVKDLLETGRIVVERAALHEMIDAHQSDLVSRIYIQGAKPSGLATGQTVIG</sequence>
<dbReference type="Proteomes" id="UP000033710">
    <property type="component" value="Unassembled WGS sequence"/>
</dbReference>
<dbReference type="Gene3D" id="3.40.1370.10">
    <property type="match status" value="1"/>
</dbReference>
<evidence type="ECO:0000313" key="7">
    <source>
        <dbReference type="Proteomes" id="UP000033710"/>
    </source>
</evidence>
<feature type="region of interest" description="Disordered" evidence="5">
    <location>
        <begin position="150"/>
        <end position="201"/>
    </location>
</feature>
<reference evidence="6 7" key="2">
    <citation type="journal article" date="2015" name="Eukaryot. Cell">
        <title>Asexual propagation of a virulent clone complex in a human and feline outbreak of sporotrichosis.</title>
        <authorList>
            <person name="Teixeira Mde M."/>
            <person name="Rodrigues A.M."/>
            <person name="Tsui C.K."/>
            <person name="de Almeida L.G."/>
            <person name="Van Diepeningen A.D."/>
            <person name="van den Ende B.G."/>
            <person name="Fernandes G.F."/>
            <person name="Kano R."/>
            <person name="Hamelin R.C."/>
            <person name="Lopes-Bezerra L.M."/>
            <person name="Vasconcelos A.T."/>
            <person name="de Hoog S."/>
            <person name="de Camargo Z.P."/>
            <person name="Felipe M.S."/>
        </authorList>
    </citation>
    <scope>NUCLEOTIDE SEQUENCE [LARGE SCALE GENOMIC DNA]</scope>
    <source>
        <strain evidence="6 7">1099-18</strain>
    </source>
</reference>
<dbReference type="Pfam" id="PF00573">
    <property type="entry name" value="Ribosomal_L4"/>
    <property type="match status" value="1"/>
</dbReference>
<evidence type="ECO:0000256" key="3">
    <source>
        <dbReference type="ARBA" id="ARBA00023274"/>
    </source>
</evidence>
<evidence type="ECO:0000256" key="5">
    <source>
        <dbReference type="SAM" id="MobiDB-lite"/>
    </source>
</evidence>
<protein>
    <recommendedName>
        <fullName evidence="4">Large ribosomal subunit protein uL4m</fullName>
    </recommendedName>
</protein>
<dbReference type="InterPro" id="IPR023574">
    <property type="entry name" value="Ribosomal_uL4_dom_sf"/>
</dbReference>
<keyword evidence="2 6" id="KW-0689">Ribosomal protein</keyword>
<dbReference type="GO" id="GO:0005840">
    <property type="term" value="C:ribosome"/>
    <property type="evidence" value="ECO:0007669"/>
    <property type="project" value="UniProtKB-KW"/>
</dbReference>
<dbReference type="InterPro" id="IPR013005">
    <property type="entry name" value="Ribosomal_uL4-like"/>
</dbReference>
<dbReference type="GO" id="GO:0003735">
    <property type="term" value="F:structural constituent of ribosome"/>
    <property type="evidence" value="ECO:0007669"/>
    <property type="project" value="InterPro"/>
</dbReference>
<dbReference type="GO" id="GO:1990904">
    <property type="term" value="C:ribonucleoprotein complex"/>
    <property type="evidence" value="ECO:0007669"/>
    <property type="project" value="UniProtKB-KW"/>
</dbReference>
<name>A0A0F2M1N0_SPOSC</name>
<dbReference type="PANTHER" id="PTHR10746:SF6">
    <property type="entry name" value="LARGE RIBOSOMAL SUBUNIT PROTEIN UL4M"/>
    <property type="match status" value="1"/>
</dbReference>
<reference evidence="6 7" key="1">
    <citation type="journal article" date="2014" name="BMC Genomics">
        <title>Comparative genomics of the major fungal agents of human and animal Sporotrichosis: Sporothrix schenckii and Sporothrix brasiliensis.</title>
        <authorList>
            <person name="Teixeira M.M."/>
            <person name="de Almeida L.G."/>
            <person name="Kubitschek-Barreira P."/>
            <person name="Alves F.L."/>
            <person name="Kioshima E.S."/>
            <person name="Abadio A.K."/>
            <person name="Fernandes L."/>
            <person name="Derengowski L.S."/>
            <person name="Ferreira K.S."/>
            <person name="Souza R.C."/>
            <person name="Ruiz J.C."/>
            <person name="de Andrade N.C."/>
            <person name="Paes H.C."/>
            <person name="Nicola A.M."/>
            <person name="Albuquerque P."/>
            <person name="Gerber A.L."/>
            <person name="Martins V.P."/>
            <person name="Peconick L.D."/>
            <person name="Neto A.V."/>
            <person name="Chaucanez C.B."/>
            <person name="Silva P.A."/>
            <person name="Cunha O.L."/>
            <person name="de Oliveira F.F."/>
            <person name="dos Santos T.C."/>
            <person name="Barros A.L."/>
            <person name="Soares M.A."/>
            <person name="de Oliveira L.M."/>
            <person name="Marini M.M."/>
            <person name="Villalobos-Duno H."/>
            <person name="Cunha M.M."/>
            <person name="de Hoog S."/>
            <person name="da Silveira J.F."/>
            <person name="Henrissat B."/>
            <person name="Nino-Vega G.A."/>
            <person name="Cisalpino P.S."/>
            <person name="Mora-Montes H.M."/>
            <person name="Almeida S.R."/>
            <person name="Stajich J.E."/>
            <person name="Lopes-Bezerra L.M."/>
            <person name="Vasconcelos A.T."/>
            <person name="Felipe M.S."/>
        </authorList>
    </citation>
    <scope>NUCLEOTIDE SEQUENCE [LARGE SCALE GENOMIC DNA]</scope>
    <source>
        <strain evidence="6 7">1099-18</strain>
    </source>
</reference>
<feature type="compositionally biased region" description="Low complexity" evidence="5">
    <location>
        <begin position="61"/>
        <end position="75"/>
    </location>
</feature>
<gene>
    <name evidence="6" type="ORF">SPSK_04329</name>
</gene>
<dbReference type="PANTHER" id="PTHR10746">
    <property type="entry name" value="50S RIBOSOMAL PROTEIN L4"/>
    <property type="match status" value="1"/>
</dbReference>
<evidence type="ECO:0000256" key="4">
    <source>
        <dbReference type="ARBA" id="ARBA00040565"/>
    </source>
</evidence>
<comment type="caution">
    <text evidence="6">The sequence shown here is derived from an EMBL/GenBank/DDBJ whole genome shotgun (WGS) entry which is preliminary data.</text>
</comment>
<keyword evidence="3" id="KW-0687">Ribonucleoprotein</keyword>
<proteinExistence type="inferred from homology"/>
<evidence type="ECO:0000256" key="2">
    <source>
        <dbReference type="ARBA" id="ARBA00022980"/>
    </source>
</evidence>
<dbReference type="RefSeq" id="XP_016585665.1">
    <property type="nucleotide sequence ID" value="XM_016731137.1"/>
</dbReference>
<dbReference type="GeneID" id="27666414"/>
<dbReference type="InterPro" id="IPR002136">
    <property type="entry name" value="Ribosomal_uL4"/>
</dbReference>
<accession>A0A0F2M1N0</accession>
<dbReference type="GO" id="GO:0006412">
    <property type="term" value="P:translation"/>
    <property type="evidence" value="ECO:0007669"/>
    <property type="project" value="InterPro"/>
</dbReference>
<comment type="similarity">
    <text evidence="1">Belongs to the universal ribosomal protein uL4 family.</text>
</comment>
<feature type="compositionally biased region" description="Polar residues" evidence="5">
    <location>
        <begin position="31"/>
        <end position="60"/>
    </location>
</feature>
<evidence type="ECO:0000256" key="1">
    <source>
        <dbReference type="ARBA" id="ARBA00010528"/>
    </source>
</evidence>
<dbReference type="OrthoDB" id="275876at2759"/>
<feature type="region of interest" description="Disordered" evidence="5">
    <location>
        <begin position="25"/>
        <end position="100"/>
    </location>
</feature>
<dbReference type="KEGG" id="ssck:SPSK_04329"/>